<dbReference type="EMBL" id="LSRX01001225">
    <property type="protein sequence ID" value="OLP82082.1"/>
    <property type="molecule type" value="Genomic_DNA"/>
</dbReference>
<protein>
    <submittedName>
        <fullName evidence="4">Ribosomal large subunit pseudouridine synthase B</fullName>
    </submittedName>
</protein>
<organism evidence="4 5">
    <name type="scientific">Symbiodinium microadriaticum</name>
    <name type="common">Dinoflagellate</name>
    <name type="synonym">Zooxanthella microadriatica</name>
    <dbReference type="NCBI Taxonomy" id="2951"/>
    <lineage>
        <taxon>Eukaryota</taxon>
        <taxon>Sar</taxon>
        <taxon>Alveolata</taxon>
        <taxon>Dinophyceae</taxon>
        <taxon>Suessiales</taxon>
        <taxon>Symbiodiniaceae</taxon>
        <taxon>Symbiodinium</taxon>
    </lineage>
</organism>
<dbReference type="Proteomes" id="UP000186817">
    <property type="component" value="Unassembled WGS sequence"/>
</dbReference>
<reference evidence="4 5" key="1">
    <citation type="submission" date="2016-02" db="EMBL/GenBank/DDBJ databases">
        <title>Genome analysis of coral dinoflagellate symbionts highlights evolutionary adaptations to a symbiotic lifestyle.</title>
        <authorList>
            <person name="Aranda M."/>
            <person name="Li Y."/>
            <person name="Liew Y.J."/>
            <person name="Baumgarten S."/>
            <person name="Simakov O."/>
            <person name="Wilson M."/>
            <person name="Piel J."/>
            <person name="Ashoor H."/>
            <person name="Bougouffa S."/>
            <person name="Bajic V.B."/>
            <person name="Ryu T."/>
            <person name="Ravasi T."/>
            <person name="Bayer T."/>
            <person name="Micklem G."/>
            <person name="Kim H."/>
            <person name="Bhak J."/>
            <person name="Lajeunesse T.C."/>
            <person name="Voolstra C.R."/>
        </authorList>
    </citation>
    <scope>NUCLEOTIDE SEQUENCE [LARGE SCALE GENOMIC DNA]</scope>
    <source>
        <strain evidence="4 5">CCMP2467</strain>
    </source>
</reference>
<dbReference type="InterPro" id="IPR020094">
    <property type="entry name" value="TruA/RsuA/RluB/E/F_N"/>
</dbReference>
<dbReference type="Gene3D" id="3.30.70.580">
    <property type="entry name" value="Pseudouridine synthase I, catalytic domain, N-terminal subdomain"/>
    <property type="match status" value="1"/>
</dbReference>
<dbReference type="GO" id="GO:0003723">
    <property type="term" value="F:RNA binding"/>
    <property type="evidence" value="ECO:0007669"/>
    <property type="project" value="InterPro"/>
</dbReference>
<feature type="compositionally biased region" description="Polar residues" evidence="2">
    <location>
        <begin position="260"/>
        <end position="277"/>
    </location>
</feature>
<keyword evidence="1" id="KW-0413">Isomerase</keyword>
<feature type="region of interest" description="Disordered" evidence="2">
    <location>
        <begin position="238"/>
        <end position="283"/>
    </location>
</feature>
<dbReference type="AlphaFoldDB" id="A0A1Q9CGM5"/>
<dbReference type="Pfam" id="PF00849">
    <property type="entry name" value="PseudoU_synth_2"/>
    <property type="match status" value="1"/>
</dbReference>
<dbReference type="InterPro" id="IPR050343">
    <property type="entry name" value="RsuA_PseudoU_synthase"/>
</dbReference>
<dbReference type="InterPro" id="IPR006145">
    <property type="entry name" value="PsdUridine_synth_RsuA/RluA"/>
</dbReference>
<feature type="compositionally biased region" description="Acidic residues" evidence="2">
    <location>
        <begin position="15"/>
        <end position="29"/>
    </location>
</feature>
<name>A0A1Q9CGM5_SYMMI</name>
<accession>A0A1Q9CGM5</accession>
<dbReference type="InterPro" id="IPR042092">
    <property type="entry name" value="PsdUridine_s_RsuA/RluB/E/F_cat"/>
</dbReference>
<evidence type="ECO:0000259" key="3">
    <source>
        <dbReference type="Pfam" id="PF00849"/>
    </source>
</evidence>
<evidence type="ECO:0000256" key="1">
    <source>
        <dbReference type="ARBA" id="ARBA00023235"/>
    </source>
</evidence>
<gene>
    <name evidence="4" type="primary">rluB</name>
    <name evidence="4" type="ORF">AK812_SmicGene37280</name>
</gene>
<feature type="compositionally biased region" description="Basic and acidic residues" evidence="2">
    <location>
        <begin position="238"/>
        <end position="255"/>
    </location>
</feature>
<feature type="domain" description="Pseudouridine synthase RsuA/RluA-like" evidence="3">
    <location>
        <begin position="62"/>
        <end position="184"/>
    </location>
</feature>
<sequence length="299" mass="33446">MAAGSSRGVKRELDSGEPEEAQGDQDESESIVAFALYKPRPMITDMTKGGMGDIARRMCPTRPPKPVGQLDRCTTGLMIFTTNGRLTCHLNSHVSKTYRAWYDGWTSSNGRSSAELTDEQCQQLREGICLSRGDGWANFETVQRRECEELPSIQLPTGEKMRKFRYCADVRISSGKFHVVKRLFMSVGKSVIRLHRLEVAGLSLEKCGLERPGDFVRLSDEQLRDSGHHADIAFAKHEKEKSDNRNFEGTAERGRCPAANAQQAQDTVSSLRTATPSKSKRKKACKKIKLCSDTSRREL</sequence>
<dbReference type="PANTHER" id="PTHR47683">
    <property type="entry name" value="PSEUDOURIDINE SYNTHASE FAMILY PROTEIN-RELATED"/>
    <property type="match status" value="1"/>
</dbReference>
<keyword evidence="5" id="KW-1185">Reference proteome</keyword>
<dbReference type="GO" id="GO:0001522">
    <property type="term" value="P:pseudouridine synthesis"/>
    <property type="evidence" value="ECO:0007669"/>
    <property type="project" value="InterPro"/>
</dbReference>
<feature type="region of interest" description="Disordered" evidence="2">
    <location>
        <begin position="1"/>
        <end position="30"/>
    </location>
</feature>
<dbReference type="InterPro" id="IPR020103">
    <property type="entry name" value="PsdUridine_synth_cat_dom_sf"/>
</dbReference>
<dbReference type="GO" id="GO:0009982">
    <property type="term" value="F:pseudouridine synthase activity"/>
    <property type="evidence" value="ECO:0007669"/>
    <property type="project" value="InterPro"/>
</dbReference>
<comment type="caution">
    <text evidence="4">The sequence shown here is derived from an EMBL/GenBank/DDBJ whole genome shotgun (WGS) entry which is preliminary data.</text>
</comment>
<dbReference type="PANTHER" id="PTHR47683:SF4">
    <property type="entry name" value="PSEUDOURIDINE SYNTHASE"/>
    <property type="match status" value="1"/>
</dbReference>
<dbReference type="Gene3D" id="3.30.70.1560">
    <property type="entry name" value="Alpha-L RNA-binding motif"/>
    <property type="match status" value="1"/>
</dbReference>
<proteinExistence type="predicted"/>
<evidence type="ECO:0000313" key="4">
    <source>
        <dbReference type="EMBL" id="OLP82082.1"/>
    </source>
</evidence>
<dbReference type="OrthoDB" id="411200at2759"/>
<dbReference type="SUPFAM" id="SSF55120">
    <property type="entry name" value="Pseudouridine synthase"/>
    <property type="match status" value="1"/>
</dbReference>
<evidence type="ECO:0000256" key="2">
    <source>
        <dbReference type="SAM" id="MobiDB-lite"/>
    </source>
</evidence>
<evidence type="ECO:0000313" key="5">
    <source>
        <dbReference type="Proteomes" id="UP000186817"/>
    </source>
</evidence>